<sequence length="132" mass="15672">MEHQRPSKQSKRFTTYVDEFTGQQYGYLNEDELASFRTRACEHPQACDSQRCPNSHSTAWQRRDPFAYSYWPTLCPDVSFSRNRYERKLSLENNSCRNKRNCRYAHTKEETLYHPLRYKTSMVMVGGREGGL</sequence>
<gene>
    <name evidence="4" type="ORF">Vbra_14787</name>
</gene>
<dbReference type="InterPro" id="IPR045234">
    <property type="entry name" value="Unkempt-like"/>
</dbReference>
<dbReference type="PANTHER" id="PTHR14493:SF50">
    <property type="entry name" value="RING FINGER PROTEIN UNKEMPT"/>
    <property type="match status" value="1"/>
</dbReference>
<name>A0A0G4F938_VITBC</name>
<dbReference type="EMBL" id="CDMY01000393">
    <property type="protein sequence ID" value="CEM09112.1"/>
    <property type="molecule type" value="Genomic_DNA"/>
</dbReference>
<accession>A0A0G4F938</accession>
<proteinExistence type="predicted"/>
<keyword evidence="2" id="KW-0863">Zinc-finger</keyword>
<evidence type="ECO:0008006" key="6">
    <source>
        <dbReference type="Google" id="ProtNLM"/>
    </source>
</evidence>
<dbReference type="OrthoDB" id="20534at2759"/>
<dbReference type="PhylomeDB" id="A0A0G4F938"/>
<reference evidence="4 5" key="1">
    <citation type="submission" date="2014-11" db="EMBL/GenBank/DDBJ databases">
        <authorList>
            <person name="Zhu J."/>
            <person name="Qi W."/>
            <person name="Song R."/>
        </authorList>
    </citation>
    <scope>NUCLEOTIDE SEQUENCE [LARGE SCALE GENOMIC DNA]</scope>
</reference>
<evidence type="ECO:0000256" key="2">
    <source>
        <dbReference type="ARBA" id="ARBA00022771"/>
    </source>
</evidence>
<keyword evidence="3" id="KW-0862">Zinc</keyword>
<protein>
    <recommendedName>
        <fullName evidence="6">C3H1-type domain-containing protein</fullName>
    </recommendedName>
</protein>
<evidence type="ECO:0000313" key="4">
    <source>
        <dbReference type="EMBL" id="CEM09112.1"/>
    </source>
</evidence>
<evidence type="ECO:0000256" key="1">
    <source>
        <dbReference type="ARBA" id="ARBA00022723"/>
    </source>
</evidence>
<dbReference type="PANTHER" id="PTHR14493">
    <property type="entry name" value="UNKEMPT FAMILY MEMBER"/>
    <property type="match status" value="1"/>
</dbReference>
<dbReference type="Proteomes" id="UP000041254">
    <property type="component" value="Unassembled WGS sequence"/>
</dbReference>
<keyword evidence="5" id="KW-1185">Reference proteome</keyword>
<dbReference type="GO" id="GO:0008270">
    <property type="term" value="F:zinc ion binding"/>
    <property type="evidence" value="ECO:0007669"/>
    <property type="project" value="UniProtKB-KW"/>
</dbReference>
<dbReference type="VEuPathDB" id="CryptoDB:Vbra_14787"/>
<dbReference type="InParanoid" id="A0A0G4F938"/>
<evidence type="ECO:0000256" key="3">
    <source>
        <dbReference type="ARBA" id="ARBA00022833"/>
    </source>
</evidence>
<evidence type="ECO:0000313" key="5">
    <source>
        <dbReference type="Proteomes" id="UP000041254"/>
    </source>
</evidence>
<organism evidence="4 5">
    <name type="scientific">Vitrella brassicaformis (strain CCMP3155)</name>
    <dbReference type="NCBI Taxonomy" id="1169540"/>
    <lineage>
        <taxon>Eukaryota</taxon>
        <taxon>Sar</taxon>
        <taxon>Alveolata</taxon>
        <taxon>Colpodellida</taxon>
        <taxon>Vitrellaceae</taxon>
        <taxon>Vitrella</taxon>
    </lineage>
</organism>
<keyword evidence="1" id="KW-0479">Metal-binding</keyword>
<dbReference type="AlphaFoldDB" id="A0A0G4F938"/>